<evidence type="ECO:0000256" key="1">
    <source>
        <dbReference type="SAM" id="MobiDB-lite"/>
    </source>
</evidence>
<feature type="compositionally biased region" description="Basic residues" evidence="1">
    <location>
        <begin position="1"/>
        <end position="15"/>
    </location>
</feature>
<dbReference type="EMBL" id="BMAW01079837">
    <property type="protein sequence ID" value="GFU16971.1"/>
    <property type="molecule type" value="Genomic_DNA"/>
</dbReference>
<reference evidence="2" key="1">
    <citation type="submission" date="2020-08" db="EMBL/GenBank/DDBJ databases">
        <title>Multicomponent nature underlies the extraordinary mechanical properties of spider dragline silk.</title>
        <authorList>
            <person name="Kono N."/>
            <person name="Nakamura H."/>
            <person name="Mori M."/>
            <person name="Yoshida Y."/>
            <person name="Ohtoshi R."/>
            <person name="Malay A.D."/>
            <person name="Moran D.A.P."/>
            <person name="Tomita M."/>
            <person name="Numata K."/>
            <person name="Arakawa K."/>
        </authorList>
    </citation>
    <scope>NUCLEOTIDE SEQUENCE</scope>
</reference>
<evidence type="ECO:0000313" key="2">
    <source>
        <dbReference type="EMBL" id="GFU16971.1"/>
    </source>
</evidence>
<organism evidence="2 3">
    <name type="scientific">Nephila pilipes</name>
    <name type="common">Giant wood spider</name>
    <name type="synonym">Nephila maculata</name>
    <dbReference type="NCBI Taxonomy" id="299642"/>
    <lineage>
        <taxon>Eukaryota</taxon>
        <taxon>Metazoa</taxon>
        <taxon>Ecdysozoa</taxon>
        <taxon>Arthropoda</taxon>
        <taxon>Chelicerata</taxon>
        <taxon>Arachnida</taxon>
        <taxon>Araneae</taxon>
        <taxon>Araneomorphae</taxon>
        <taxon>Entelegynae</taxon>
        <taxon>Araneoidea</taxon>
        <taxon>Nephilidae</taxon>
        <taxon>Nephila</taxon>
    </lineage>
</organism>
<protein>
    <submittedName>
        <fullName evidence="2">Uncharacterized protein</fullName>
    </submittedName>
</protein>
<proteinExistence type="predicted"/>
<name>A0A8X6QBX1_NEPPI</name>
<dbReference type="AlphaFoldDB" id="A0A8X6QBX1"/>
<keyword evidence="3" id="KW-1185">Reference proteome</keyword>
<accession>A0A8X6QBX1</accession>
<evidence type="ECO:0000313" key="3">
    <source>
        <dbReference type="Proteomes" id="UP000887013"/>
    </source>
</evidence>
<comment type="caution">
    <text evidence="2">The sequence shown here is derived from an EMBL/GenBank/DDBJ whole genome shotgun (WGS) entry which is preliminary data.</text>
</comment>
<dbReference type="Proteomes" id="UP000887013">
    <property type="component" value="Unassembled WGS sequence"/>
</dbReference>
<feature type="region of interest" description="Disordered" evidence="1">
    <location>
        <begin position="1"/>
        <end position="24"/>
    </location>
</feature>
<sequence length="126" mass="14889">MRGNRRRKVPGRKNGKTWLGSQREQTKDAVCRARTQQCILQWSWEVEILGFPQPKKDSVSFQPPLPWLSRKLSLEKEKVESSAWPSAVNCYRTKTRNDENQNERCMVHYHPIYLFSLLTKCHICLE</sequence>
<gene>
    <name evidence="2" type="ORF">NPIL_295271</name>
</gene>